<dbReference type="Pfam" id="PF17768">
    <property type="entry name" value="RecJ_OB"/>
    <property type="match status" value="1"/>
</dbReference>
<sequence length="615" mass="65866">MSRARPAARWRDVPRADEAAVAALYAELRAGNEQKRIAQERLGRAAPPPIPEAVARLLVLRGVRRIDDARLLLAPSLAQLTPPEALTDLARAAERLVTALRRGERILVHGDYDVDGICSTALLTKMLRAMGGEVEPFIPDRKTDGYDLGAAGVRRAVEVRAKLVLTCDCGTTALGPARELAAQGIDLIVTDHHRPMPELPTAFAVVNPQRESELELRGDRALAAVGVAWKLMAAVLALRGADVSEAERASLGELLEAQLELVALATVADVAALVGDNRIFVAEGLKRMGRTPAAGARDLRNRGLRALIRSAGLDDKRLTAGRLGFVVAPRLNAVGRIRHASIGVDLLLAEDDGRAMDLAAQCNRANDERQALDRGILEQAQRKLEDLDVAAARGIVLHGEGWEPGVIGIVASRIVEITHRPTFMIAVNADGGVRVGKGSGRSVPGFDLHAALTACGDLLEKYGGHRAAAGLTIAADRIEEFAARFDQAAAAALTEDQLHPELRPDLEMRIDDADVTLLEALRFLEPFGMGNPGPVLLSRGVQLKGGARSVGSDGLKLELKSDGGPREAIGWGMAHRAAALGRDARVDMVYRLEMNEFRNARTLQANILDLRPSDG</sequence>
<dbReference type="GO" id="GO:0006281">
    <property type="term" value="P:DNA repair"/>
    <property type="evidence" value="ECO:0007669"/>
    <property type="project" value="InterPro"/>
</dbReference>
<dbReference type="NCBIfam" id="TIGR00644">
    <property type="entry name" value="recJ"/>
    <property type="match status" value="1"/>
</dbReference>
<evidence type="ECO:0000313" key="11">
    <source>
        <dbReference type="Proteomes" id="UP001229955"/>
    </source>
</evidence>
<name>A0AA49Q8Q2_9BACT</name>
<dbReference type="Pfam" id="PF01368">
    <property type="entry name" value="DHH"/>
    <property type="match status" value="1"/>
</dbReference>
<dbReference type="InterPro" id="IPR041122">
    <property type="entry name" value="RecJ_OB"/>
</dbReference>
<dbReference type="InterPro" id="IPR001667">
    <property type="entry name" value="DDH_dom"/>
</dbReference>
<evidence type="ECO:0000259" key="6">
    <source>
        <dbReference type="Pfam" id="PF01368"/>
    </source>
</evidence>
<evidence type="ECO:0000256" key="5">
    <source>
        <dbReference type="ARBA" id="ARBA00022839"/>
    </source>
</evidence>
<protein>
    <recommendedName>
        <fullName evidence="2">Single-stranded-DNA-specific exonuclease RecJ</fullName>
    </recommendedName>
</protein>
<evidence type="ECO:0000256" key="2">
    <source>
        <dbReference type="ARBA" id="ARBA00019841"/>
    </source>
</evidence>
<dbReference type="AlphaFoldDB" id="A0AA49Q8Q2"/>
<dbReference type="EMBL" id="CP130613">
    <property type="protein sequence ID" value="WKW15330.1"/>
    <property type="molecule type" value="Genomic_DNA"/>
</dbReference>
<dbReference type="KEGG" id="pspc:Strain318_001713"/>
<comment type="similarity">
    <text evidence="1">Belongs to the RecJ family.</text>
</comment>
<dbReference type="RefSeq" id="WP_367885300.1">
    <property type="nucleotide sequence ID" value="NZ_CP130612.1"/>
</dbReference>
<keyword evidence="5 10" id="KW-0269">Exonuclease</keyword>
<evidence type="ECO:0000256" key="1">
    <source>
        <dbReference type="ARBA" id="ARBA00005915"/>
    </source>
</evidence>
<accession>A0AA49Q8Q2</accession>
<dbReference type="PANTHER" id="PTHR30255:SF2">
    <property type="entry name" value="SINGLE-STRANDED-DNA-SPECIFIC EXONUCLEASE RECJ"/>
    <property type="match status" value="1"/>
</dbReference>
<dbReference type="GO" id="GO:0006310">
    <property type="term" value="P:DNA recombination"/>
    <property type="evidence" value="ECO:0007669"/>
    <property type="project" value="InterPro"/>
</dbReference>
<accession>A0AA49JVK3</accession>
<keyword evidence="11" id="KW-1185">Reference proteome</keyword>
<evidence type="ECO:0000313" key="10">
    <source>
        <dbReference type="EMBL" id="WKW15330.1"/>
    </source>
</evidence>
<evidence type="ECO:0000259" key="8">
    <source>
        <dbReference type="Pfam" id="PF17768"/>
    </source>
</evidence>
<dbReference type="EMBL" id="CP130612">
    <property type="protein sequence ID" value="WKW12423.1"/>
    <property type="molecule type" value="Genomic_DNA"/>
</dbReference>
<dbReference type="Pfam" id="PF02272">
    <property type="entry name" value="DHHA1"/>
    <property type="match status" value="1"/>
</dbReference>
<evidence type="ECO:0000256" key="3">
    <source>
        <dbReference type="ARBA" id="ARBA00022722"/>
    </source>
</evidence>
<evidence type="ECO:0000256" key="4">
    <source>
        <dbReference type="ARBA" id="ARBA00022801"/>
    </source>
</evidence>
<feature type="domain" description="RecJ OB" evidence="8">
    <location>
        <begin position="505"/>
        <end position="609"/>
    </location>
</feature>
<dbReference type="InterPro" id="IPR004610">
    <property type="entry name" value="RecJ"/>
</dbReference>
<evidence type="ECO:0000259" key="7">
    <source>
        <dbReference type="Pfam" id="PF02272"/>
    </source>
</evidence>
<dbReference type="Gene3D" id="3.10.310.30">
    <property type="match status" value="1"/>
</dbReference>
<evidence type="ECO:0000313" key="9">
    <source>
        <dbReference type="EMBL" id="WKW12423.1"/>
    </source>
</evidence>
<keyword evidence="3" id="KW-0540">Nuclease</keyword>
<dbReference type="InterPro" id="IPR051673">
    <property type="entry name" value="SSDNA_exonuclease_RecJ"/>
</dbReference>
<dbReference type="GO" id="GO:0003676">
    <property type="term" value="F:nucleic acid binding"/>
    <property type="evidence" value="ECO:0007669"/>
    <property type="project" value="InterPro"/>
</dbReference>
<gene>
    <name evidence="10" type="primary">recJ</name>
    <name evidence="9" type="ORF">Strain138_001714</name>
    <name evidence="10" type="ORF">Strain318_001713</name>
</gene>
<dbReference type="GO" id="GO:0008409">
    <property type="term" value="F:5'-3' exonuclease activity"/>
    <property type="evidence" value="ECO:0007669"/>
    <property type="project" value="InterPro"/>
</dbReference>
<dbReference type="PANTHER" id="PTHR30255">
    <property type="entry name" value="SINGLE-STRANDED-DNA-SPECIFIC EXONUCLEASE RECJ"/>
    <property type="match status" value="1"/>
</dbReference>
<dbReference type="Proteomes" id="UP001229955">
    <property type="component" value="Chromosome"/>
</dbReference>
<reference evidence="10" key="1">
    <citation type="submission" date="2023-07" db="EMBL/GenBank/DDBJ databases">
        <authorList>
            <person name="Haufschild T."/>
            <person name="Kallscheuer N."/>
            <person name="Hammer J."/>
            <person name="Kohn T."/>
            <person name="Kabuu M."/>
            <person name="Jogler M."/>
            <person name="Wohfarth N."/>
            <person name="Heuer A."/>
            <person name="Rohde M."/>
            <person name="van Teeseling M.C.F."/>
            <person name="Jogler C."/>
        </authorList>
    </citation>
    <scope>NUCLEOTIDE SEQUENCE</scope>
    <source>
        <strain evidence="9">Strain 138</strain>
        <strain evidence="10">Strain 318</strain>
    </source>
</reference>
<feature type="domain" description="DDH" evidence="6">
    <location>
        <begin position="105"/>
        <end position="245"/>
    </location>
</feature>
<organism evidence="10 11">
    <name type="scientific">Pseudogemmatithrix spongiicola</name>
    <dbReference type="NCBI Taxonomy" id="3062599"/>
    <lineage>
        <taxon>Bacteria</taxon>
        <taxon>Pseudomonadati</taxon>
        <taxon>Gemmatimonadota</taxon>
        <taxon>Gemmatimonadia</taxon>
        <taxon>Gemmatimonadales</taxon>
        <taxon>Gemmatimonadaceae</taxon>
        <taxon>Pseudogemmatithrix</taxon>
    </lineage>
</organism>
<proteinExistence type="inferred from homology"/>
<dbReference type="SUPFAM" id="SSF64182">
    <property type="entry name" value="DHH phosphoesterases"/>
    <property type="match status" value="1"/>
</dbReference>
<dbReference type="Gene3D" id="3.90.1640.30">
    <property type="match status" value="1"/>
</dbReference>
<dbReference type="InterPro" id="IPR038763">
    <property type="entry name" value="DHH_sf"/>
</dbReference>
<keyword evidence="4" id="KW-0378">Hydrolase</keyword>
<dbReference type="InterPro" id="IPR003156">
    <property type="entry name" value="DHHA1_dom"/>
</dbReference>
<feature type="domain" description="DHHA1" evidence="7">
    <location>
        <begin position="395"/>
        <end position="489"/>
    </location>
</feature>